<dbReference type="PROSITE" id="PS50883">
    <property type="entry name" value="EAL"/>
    <property type="match status" value="1"/>
</dbReference>
<dbReference type="SUPFAM" id="SSF141868">
    <property type="entry name" value="EAL domain-like"/>
    <property type="match status" value="1"/>
</dbReference>
<dbReference type="Gene3D" id="3.20.20.450">
    <property type="entry name" value="EAL domain"/>
    <property type="match status" value="1"/>
</dbReference>
<feature type="domain" description="EAL" evidence="1">
    <location>
        <begin position="1"/>
        <end position="47"/>
    </location>
</feature>
<dbReference type="InterPro" id="IPR001633">
    <property type="entry name" value="EAL_dom"/>
</dbReference>
<comment type="caution">
    <text evidence="2">The sequence shown here is derived from an EMBL/GenBank/DDBJ whole genome shotgun (WGS) entry which is preliminary data.</text>
</comment>
<reference evidence="2 3" key="1">
    <citation type="submission" date="2019-08" db="EMBL/GenBank/DDBJ databases">
        <title>In-depth cultivation of the pig gut microbiome towards novel bacterial diversity and tailored functional studies.</title>
        <authorList>
            <person name="Wylensek D."/>
            <person name="Hitch T.C.A."/>
            <person name="Clavel T."/>
        </authorList>
    </citation>
    <scope>NUCLEOTIDE SEQUENCE [LARGE SCALE GENOMIC DNA]</scope>
    <source>
        <strain evidence="2 3">BL-389-WT-3D</strain>
    </source>
</reference>
<proteinExistence type="predicted"/>
<evidence type="ECO:0000313" key="3">
    <source>
        <dbReference type="Proteomes" id="UP000462363"/>
    </source>
</evidence>
<sequence>MKTVAEGIDTSSLVNFLKEEGCDMVQGYVFYKPMPAREFEYEILEKESGTVV</sequence>
<name>A0A844FD16_CLOSV</name>
<protein>
    <submittedName>
        <fullName evidence="2">EAL domain-containing protein</fullName>
    </submittedName>
</protein>
<dbReference type="EMBL" id="VUMB01000027">
    <property type="protein sequence ID" value="MSS41179.1"/>
    <property type="molecule type" value="Genomic_DNA"/>
</dbReference>
<accession>A0A844FD16</accession>
<dbReference type="Proteomes" id="UP000462363">
    <property type="component" value="Unassembled WGS sequence"/>
</dbReference>
<organism evidence="2 3">
    <name type="scientific">Clostridium scindens (strain JCM 10418 / VPI 12708)</name>
    <dbReference type="NCBI Taxonomy" id="29347"/>
    <lineage>
        <taxon>Bacteria</taxon>
        <taxon>Bacillati</taxon>
        <taxon>Bacillota</taxon>
        <taxon>Clostridia</taxon>
        <taxon>Lachnospirales</taxon>
        <taxon>Lachnospiraceae</taxon>
    </lineage>
</organism>
<evidence type="ECO:0000313" key="2">
    <source>
        <dbReference type="EMBL" id="MSS41179.1"/>
    </source>
</evidence>
<evidence type="ECO:0000259" key="1">
    <source>
        <dbReference type="PROSITE" id="PS50883"/>
    </source>
</evidence>
<dbReference type="AlphaFoldDB" id="A0A844FD16"/>
<dbReference type="RefSeq" id="WP_083825230.1">
    <property type="nucleotide sequence ID" value="NZ_AP024846.1"/>
</dbReference>
<gene>
    <name evidence="2" type="ORF">FYJ37_12655</name>
</gene>
<dbReference type="InterPro" id="IPR035919">
    <property type="entry name" value="EAL_sf"/>
</dbReference>